<dbReference type="GO" id="GO:0051301">
    <property type="term" value="P:cell division"/>
    <property type="evidence" value="ECO:0007669"/>
    <property type="project" value="UniProtKB-KW"/>
</dbReference>
<dbReference type="InterPro" id="IPR036525">
    <property type="entry name" value="Tubulin/FtsZ_GTPase_sf"/>
</dbReference>
<dbReference type="Gene3D" id="3.40.50.1440">
    <property type="entry name" value="Tubulin/FtsZ, GTPase domain"/>
    <property type="match status" value="1"/>
</dbReference>
<sequence length="253" mass="26745">MIQSNLQGVNFVVANTDAQALEKSLCDKKIQLGINLTKGLGAGALPDVGKGAAEESIDEIMEHIKDSHMLFITAGMGGGTGTGAAPVIAKAAREARAAVKDRAPKEKKILTVGVVTKPFGFEGVRRMRIAELGLEELQKYVDTLIVIPNQNLFRIANEKTTFSDAFKLADNVLHIGIRGVTDLMVMPGLINLDFADIETVMSEMGKAMIGTGEAEGEDRAISAAEAAISNPLLDNVSMKGAQGILINITGAEI</sequence>
<evidence type="ECO:0000256" key="2">
    <source>
        <dbReference type="ARBA" id="ARBA00022741"/>
    </source>
</evidence>
<dbReference type="NCBIfam" id="TIGR00065">
    <property type="entry name" value="ftsZ"/>
    <property type="match status" value="1"/>
</dbReference>
<keyword evidence="6" id="KW-0132">Cell division</keyword>
<evidence type="ECO:0000256" key="1">
    <source>
        <dbReference type="ARBA" id="ARBA00009690"/>
    </source>
</evidence>
<dbReference type="SUPFAM" id="SSF55307">
    <property type="entry name" value="Tubulin C-terminal domain-like"/>
    <property type="match status" value="1"/>
</dbReference>
<dbReference type="CDD" id="cd02201">
    <property type="entry name" value="FtsZ_type1"/>
    <property type="match status" value="1"/>
</dbReference>
<dbReference type="EMBL" id="BMAO01036242">
    <property type="protein sequence ID" value="GFR09157.1"/>
    <property type="molecule type" value="Genomic_DNA"/>
</dbReference>
<reference evidence="6" key="1">
    <citation type="submission" date="2020-07" db="EMBL/GenBank/DDBJ databases">
        <title>Multicomponent nature underlies the extraordinary mechanical properties of spider dragline silk.</title>
        <authorList>
            <person name="Kono N."/>
            <person name="Nakamura H."/>
            <person name="Mori M."/>
            <person name="Yoshida Y."/>
            <person name="Ohtoshi R."/>
            <person name="Malay A.D."/>
            <person name="Moran D.A.P."/>
            <person name="Tomita M."/>
            <person name="Numata K."/>
            <person name="Arakawa K."/>
        </authorList>
    </citation>
    <scope>NUCLEOTIDE SEQUENCE</scope>
</reference>
<dbReference type="InterPro" id="IPR008280">
    <property type="entry name" value="Tub_FtsZ_C"/>
</dbReference>
<dbReference type="InterPro" id="IPR045061">
    <property type="entry name" value="FtsZ/CetZ"/>
</dbReference>
<dbReference type="OrthoDB" id="18707at2759"/>
<dbReference type="PRINTS" id="PR00423">
    <property type="entry name" value="CELLDVISFTSZ"/>
</dbReference>
<organism evidence="6 7">
    <name type="scientific">Trichonephila clavata</name>
    <name type="common">Joro spider</name>
    <name type="synonym">Nephila clavata</name>
    <dbReference type="NCBI Taxonomy" id="2740835"/>
    <lineage>
        <taxon>Eukaryota</taxon>
        <taxon>Metazoa</taxon>
        <taxon>Ecdysozoa</taxon>
        <taxon>Arthropoda</taxon>
        <taxon>Chelicerata</taxon>
        <taxon>Arachnida</taxon>
        <taxon>Araneae</taxon>
        <taxon>Araneomorphae</taxon>
        <taxon>Entelegynae</taxon>
        <taxon>Araneoidea</taxon>
        <taxon>Nephilidae</taxon>
        <taxon>Trichonephila</taxon>
    </lineage>
</organism>
<dbReference type="InterPro" id="IPR000158">
    <property type="entry name" value="Cell_div_FtsZ"/>
</dbReference>
<dbReference type="Proteomes" id="UP000887116">
    <property type="component" value="Unassembled WGS sequence"/>
</dbReference>
<dbReference type="PROSITE" id="PS01134">
    <property type="entry name" value="FTSZ_1"/>
    <property type="match status" value="1"/>
</dbReference>
<comment type="similarity">
    <text evidence="1">Belongs to the FtsZ family.</text>
</comment>
<dbReference type="PANTHER" id="PTHR30314:SF3">
    <property type="entry name" value="MITOCHONDRIAL DIVISION PROTEIN FSZA"/>
    <property type="match status" value="1"/>
</dbReference>
<feature type="domain" description="Tubulin/FtsZ GTPase" evidence="4">
    <location>
        <begin position="1"/>
        <end position="188"/>
    </location>
</feature>
<dbReference type="Pfam" id="PF00091">
    <property type="entry name" value="Tubulin"/>
    <property type="match status" value="1"/>
</dbReference>
<dbReference type="GO" id="GO:0005525">
    <property type="term" value="F:GTP binding"/>
    <property type="evidence" value="ECO:0007669"/>
    <property type="project" value="UniProtKB-KW"/>
</dbReference>
<feature type="domain" description="Tubulin/FtsZ 2-layer sandwich" evidence="5">
    <location>
        <begin position="190"/>
        <end position="253"/>
    </location>
</feature>
<dbReference type="HAMAP" id="MF_00909">
    <property type="entry name" value="FtsZ"/>
    <property type="match status" value="1"/>
</dbReference>
<dbReference type="SMART" id="SM00865">
    <property type="entry name" value="Tubulin_C"/>
    <property type="match status" value="1"/>
</dbReference>
<name>A0A8X6LI20_TRICU</name>
<evidence type="ECO:0000313" key="7">
    <source>
        <dbReference type="Proteomes" id="UP000887116"/>
    </source>
</evidence>
<evidence type="ECO:0000259" key="5">
    <source>
        <dbReference type="SMART" id="SM00865"/>
    </source>
</evidence>
<dbReference type="InterPro" id="IPR003008">
    <property type="entry name" value="Tubulin_FtsZ_GTPase"/>
</dbReference>
<dbReference type="FunFam" id="3.40.50.1440:FF:000001">
    <property type="entry name" value="Cell division protein FtsZ"/>
    <property type="match status" value="1"/>
</dbReference>
<evidence type="ECO:0000256" key="3">
    <source>
        <dbReference type="ARBA" id="ARBA00023134"/>
    </source>
</evidence>
<keyword evidence="7" id="KW-1185">Reference proteome</keyword>
<dbReference type="PROSITE" id="PS01135">
    <property type="entry name" value="FTSZ_2"/>
    <property type="match status" value="1"/>
</dbReference>
<comment type="caution">
    <text evidence="6">The sequence shown here is derived from an EMBL/GenBank/DDBJ whole genome shotgun (WGS) entry which is preliminary data.</text>
</comment>
<keyword evidence="2" id="KW-0547">Nucleotide-binding</keyword>
<dbReference type="AlphaFoldDB" id="A0A8X6LI20"/>
<dbReference type="SMART" id="SM00864">
    <property type="entry name" value="Tubulin"/>
    <property type="match status" value="1"/>
</dbReference>
<evidence type="ECO:0000259" key="4">
    <source>
        <dbReference type="SMART" id="SM00864"/>
    </source>
</evidence>
<proteinExistence type="inferred from homology"/>
<protein>
    <submittedName>
        <fullName evidence="6">Cell division protein FtsZ</fullName>
    </submittedName>
</protein>
<accession>A0A8X6LI20</accession>
<gene>
    <name evidence="6" type="primary">ftsZ</name>
    <name evidence="6" type="ORF">TNCT_8411</name>
</gene>
<keyword evidence="3" id="KW-0342">GTP-binding</keyword>
<dbReference type="Pfam" id="PF12327">
    <property type="entry name" value="FtsZ_C"/>
    <property type="match status" value="1"/>
</dbReference>
<dbReference type="GO" id="GO:0003924">
    <property type="term" value="F:GTPase activity"/>
    <property type="evidence" value="ECO:0007669"/>
    <property type="project" value="InterPro"/>
</dbReference>
<dbReference type="PANTHER" id="PTHR30314">
    <property type="entry name" value="CELL DIVISION PROTEIN FTSZ-RELATED"/>
    <property type="match status" value="1"/>
</dbReference>
<dbReference type="GO" id="GO:0032153">
    <property type="term" value="C:cell division site"/>
    <property type="evidence" value="ECO:0007669"/>
    <property type="project" value="TreeGrafter"/>
</dbReference>
<dbReference type="SUPFAM" id="SSF52490">
    <property type="entry name" value="Tubulin nucleotide-binding domain-like"/>
    <property type="match status" value="1"/>
</dbReference>
<dbReference type="GO" id="GO:0005737">
    <property type="term" value="C:cytoplasm"/>
    <property type="evidence" value="ECO:0007669"/>
    <property type="project" value="TreeGrafter"/>
</dbReference>
<evidence type="ECO:0000313" key="6">
    <source>
        <dbReference type="EMBL" id="GFR09157.1"/>
    </source>
</evidence>
<dbReference type="InterPro" id="IPR024757">
    <property type="entry name" value="FtsZ_C"/>
</dbReference>
<dbReference type="InterPro" id="IPR020805">
    <property type="entry name" value="Cell_div_FtsZ_CS"/>
</dbReference>
<dbReference type="InterPro" id="IPR018316">
    <property type="entry name" value="Tubulin/FtsZ_2-layer-sand-dom"/>
</dbReference>
<keyword evidence="6" id="KW-0131">Cell cycle</keyword>